<evidence type="ECO:0000256" key="4">
    <source>
        <dbReference type="ARBA" id="ARBA00022989"/>
    </source>
</evidence>
<feature type="region of interest" description="Disordered" evidence="6">
    <location>
        <begin position="1"/>
        <end position="47"/>
    </location>
</feature>
<evidence type="ECO:0000256" key="1">
    <source>
        <dbReference type="ARBA" id="ARBA00004651"/>
    </source>
</evidence>
<dbReference type="AlphaFoldDB" id="A0A2I2L2T7"/>
<feature type="transmembrane region" description="Helical" evidence="7">
    <location>
        <begin position="65"/>
        <end position="86"/>
    </location>
</feature>
<keyword evidence="3 7" id="KW-0812">Transmembrane</keyword>
<organism evidence="8 9">
    <name type="scientific">Frankia canadensis</name>
    <dbReference type="NCBI Taxonomy" id="1836972"/>
    <lineage>
        <taxon>Bacteria</taxon>
        <taxon>Bacillati</taxon>
        <taxon>Actinomycetota</taxon>
        <taxon>Actinomycetes</taxon>
        <taxon>Frankiales</taxon>
        <taxon>Frankiaceae</taxon>
        <taxon>Frankia</taxon>
    </lineage>
</organism>
<dbReference type="PANTHER" id="PTHR39087">
    <property type="entry name" value="UPF0104 MEMBRANE PROTEIN MJ1595"/>
    <property type="match status" value="1"/>
</dbReference>
<keyword evidence="4 7" id="KW-1133">Transmembrane helix</keyword>
<name>A0A2I2L2T7_9ACTN</name>
<dbReference type="RefSeq" id="WP_243408184.1">
    <property type="nucleotide sequence ID" value="NZ_FZMO01000566.1"/>
</dbReference>
<protein>
    <recommendedName>
        <fullName evidence="10">Integral membrane protein</fullName>
    </recommendedName>
</protein>
<reference evidence="8 9" key="1">
    <citation type="submission" date="2017-06" db="EMBL/GenBank/DDBJ databases">
        <authorList>
            <person name="Kim H.J."/>
            <person name="Triplett B.A."/>
        </authorList>
    </citation>
    <scope>NUCLEOTIDE SEQUENCE [LARGE SCALE GENOMIC DNA]</scope>
    <source>
        <strain evidence="8">FRACA_ARgP5</strain>
    </source>
</reference>
<feature type="transmembrane region" description="Helical" evidence="7">
    <location>
        <begin position="208"/>
        <end position="227"/>
    </location>
</feature>
<dbReference type="GO" id="GO:0005886">
    <property type="term" value="C:plasma membrane"/>
    <property type="evidence" value="ECO:0007669"/>
    <property type="project" value="UniProtKB-SubCell"/>
</dbReference>
<sequence>MADDEHEGTATARRRSPTVPATRGAPRTRRPAARPPLSVPRPSRAAPRPDVVPGGLAWARVAGRVVPLIVTAVALYLLMPQLLAVFSAFPRLRGFRPLWYPAMVVLEVASFACVWQLQRFAIGELSWFLSVTSQLASNSISRIIPGGIAVGGAVQFRMLSRAGCDPAAAGFALTAVSMVTTGIVFGLPLLVLPVLIFGQPAPGGLTEAASLGGMVFVVLIIAGVVLARSDAMLRLLAGLLGRLLHLARRPVVPELPELLVTRRNEVLRSLGKRWPAAVLTAAGKWGLDFGALLAALAGAGQHPRPSLVLLAYVAASVLSMIPITPGGLGFVEAGLTGTLALAGVPAAAAALSTLVYRLVSFWLPLAAGAPAWIAFRVRYR</sequence>
<feature type="transmembrane region" description="Helical" evidence="7">
    <location>
        <begin position="305"/>
        <end position="323"/>
    </location>
</feature>
<evidence type="ECO:0000256" key="2">
    <source>
        <dbReference type="ARBA" id="ARBA00022475"/>
    </source>
</evidence>
<comment type="subcellular location">
    <subcellularLocation>
        <location evidence="1">Cell membrane</location>
        <topology evidence="1">Multi-pass membrane protein</topology>
    </subcellularLocation>
</comment>
<evidence type="ECO:0008006" key="10">
    <source>
        <dbReference type="Google" id="ProtNLM"/>
    </source>
</evidence>
<feature type="transmembrane region" description="Helical" evidence="7">
    <location>
        <begin position="171"/>
        <end position="196"/>
    </location>
</feature>
<keyword evidence="2" id="KW-1003">Cell membrane</keyword>
<dbReference type="InterPro" id="IPR022791">
    <property type="entry name" value="L-PG_synthase/AglD"/>
</dbReference>
<proteinExistence type="predicted"/>
<dbReference type="NCBIfam" id="TIGR00374">
    <property type="entry name" value="flippase-like domain"/>
    <property type="match status" value="1"/>
</dbReference>
<dbReference type="Proteomes" id="UP000234331">
    <property type="component" value="Unassembled WGS sequence"/>
</dbReference>
<feature type="transmembrane region" description="Helical" evidence="7">
    <location>
        <begin position="354"/>
        <end position="375"/>
    </location>
</feature>
<evidence type="ECO:0000256" key="6">
    <source>
        <dbReference type="SAM" id="MobiDB-lite"/>
    </source>
</evidence>
<keyword evidence="5 7" id="KW-0472">Membrane</keyword>
<dbReference type="Pfam" id="PF03706">
    <property type="entry name" value="LPG_synthase_TM"/>
    <property type="match status" value="1"/>
</dbReference>
<accession>A0A2I2L2T7</accession>
<evidence type="ECO:0000256" key="5">
    <source>
        <dbReference type="ARBA" id="ARBA00023136"/>
    </source>
</evidence>
<gene>
    <name evidence="8" type="ORF">FRACA_970002</name>
</gene>
<evidence type="ECO:0000313" key="9">
    <source>
        <dbReference type="Proteomes" id="UP000234331"/>
    </source>
</evidence>
<dbReference type="EMBL" id="FZMO01000566">
    <property type="protein sequence ID" value="SNQ52221.1"/>
    <property type="molecule type" value="Genomic_DNA"/>
</dbReference>
<keyword evidence="9" id="KW-1185">Reference proteome</keyword>
<evidence type="ECO:0000313" key="8">
    <source>
        <dbReference type="EMBL" id="SNQ52221.1"/>
    </source>
</evidence>
<feature type="transmembrane region" description="Helical" evidence="7">
    <location>
        <begin position="98"/>
        <end position="117"/>
    </location>
</feature>
<dbReference type="PANTHER" id="PTHR39087:SF2">
    <property type="entry name" value="UPF0104 MEMBRANE PROTEIN MJ1595"/>
    <property type="match status" value="1"/>
</dbReference>
<evidence type="ECO:0000256" key="7">
    <source>
        <dbReference type="SAM" id="Phobius"/>
    </source>
</evidence>
<evidence type="ECO:0000256" key="3">
    <source>
        <dbReference type="ARBA" id="ARBA00022692"/>
    </source>
</evidence>